<proteinExistence type="predicted"/>
<dbReference type="EMBL" id="JAMKPW020000017">
    <property type="protein sequence ID" value="KAK8209134.1"/>
    <property type="molecule type" value="Genomic_DNA"/>
</dbReference>
<keyword evidence="2" id="KW-1185">Reference proteome</keyword>
<gene>
    <name evidence="1" type="ORF">M8818_003829</name>
</gene>
<evidence type="ECO:0000313" key="2">
    <source>
        <dbReference type="Proteomes" id="UP001320706"/>
    </source>
</evidence>
<comment type="caution">
    <text evidence="1">The sequence shown here is derived from an EMBL/GenBank/DDBJ whole genome shotgun (WGS) entry which is preliminary data.</text>
</comment>
<name>A0ACC3SDJ3_9PEZI</name>
<dbReference type="Proteomes" id="UP001320706">
    <property type="component" value="Unassembled WGS sequence"/>
</dbReference>
<evidence type="ECO:0000313" key="1">
    <source>
        <dbReference type="EMBL" id="KAK8209134.1"/>
    </source>
</evidence>
<reference evidence="1" key="1">
    <citation type="submission" date="2024-02" db="EMBL/GenBank/DDBJ databases">
        <title>Metagenome Assembled Genome of Zalaria obscura JY119.</title>
        <authorList>
            <person name="Vighnesh L."/>
            <person name="Jagadeeshwari U."/>
            <person name="Venkata Ramana C."/>
            <person name="Sasikala C."/>
        </authorList>
    </citation>
    <scope>NUCLEOTIDE SEQUENCE</scope>
    <source>
        <strain evidence="1">JY119</strain>
    </source>
</reference>
<protein>
    <submittedName>
        <fullName evidence="1">Uncharacterized protein</fullName>
    </submittedName>
</protein>
<organism evidence="1 2">
    <name type="scientific">Zalaria obscura</name>
    <dbReference type="NCBI Taxonomy" id="2024903"/>
    <lineage>
        <taxon>Eukaryota</taxon>
        <taxon>Fungi</taxon>
        <taxon>Dikarya</taxon>
        <taxon>Ascomycota</taxon>
        <taxon>Pezizomycotina</taxon>
        <taxon>Dothideomycetes</taxon>
        <taxon>Dothideomycetidae</taxon>
        <taxon>Dothideales</taxon>
        <taxon>Zalariaceae</taxon>
        <taxon>Zalaria</taxon>
    </lineage>
</organism>
<sequence length="1596" mass="176702">MERDRENLWTRRSNSTKLSLSMDKGDRHDGKDGHSGRDFSGAKRFGPTSSHGKNNPFNAMSPLATASISSPTTGGSSAFGLGSGAFASFGSASKTPKTPGTAFDFGKAPPTPGAATPTEKNPQDKKEGRPIPQRSMSNLRGSAQQSADTQAAMVRGNDATWPLKYSWVIWYRPPTSKNSDYEKSTKALCKMTTAQQFWQVYSHLKHPSQLPTVSDYHFFREGIRPVWEDEENKKGGKWIMRLKKGVADRYWEDLLLAMIGDQFAEAGEEVCGAVVSVRSGEDVFSIWTKNDGGRNVKIRETIKRVLALPADTNMVWKSHDDSITQRSAIDQARQDKTGNHDKRRSNNPEETTPAKDRPVASASTSVDSHVQADHASPHRQQTTDSNPSATVPVKRPPSPTLTTEGKRARTGSKISQEEEAFFPNYTSRPGAVPIAVPQDQWKAASDMKFSGGIRPLNTLNSSPRLNPSASKSPEVTYGKRKRAQQGRGFPPHALDFQTVSGDNVPRNGRAGLQDFPDEHVPKRQKTANATRRPLATIDLEAEDDEPQSKRPDEWFDRTVEAPVPSMQRISSVVSVHSQDGSQERFSQNEARSVDRILNPHGQSVRARKPKDGPLHVGSKDEPLVLEGSPQTPNARLARAEQTTAARKGQGVAPQLDLKTAMAKINQPKRSDKEIQEGNAVVRKHEDQRFTPVKQAPNGPVRRSPRGPAATPRNSARQTTPPLRNQFVRDTSSVEKSGTKLRSRMQADSRAPKPAVLDEDEDELNGETTVKSRPGQKRIPFKVPERETYESIGKRASEAGHPLATTGVRGKLGSAAQNTARKQHDVPPTEEVEYDEIIRLNLFWSKAGRLMGKKNELHLLYYENPACFLIQYNDDLLPGPYGDKPFILKGASAQSMMYSSEKENLLVLKGASLPPLTNGEIWLQFPKNNVLDRFRELIKNINPQIKTESRKDEYLRKVFEHGTVSFPTTAPDDEILAMMKRHEQQTSASNGPVQRPIRQPSSDEPSTLPARSTRIEPPATKDKDASGERDADPHSPTSAFRQAAPRRSTRSNVGVSYATDPEPSVQRWTKTHDIPKWDNPLVYPATSTRRTTVDFEDLGCLDDGEFLNDNIISFCIRRLQEQYPAVEDDVHFFSTFFYSKLTTTPNNRKGLNYEAVKRWTKNVDIFSKPFVVAPINQDLHWYVAIICNLNNLSRSLGEEEEDDNEDEETHESPGQEGQANATGAAQSPQPPAQDTPTSDSDGARPPSQRLEDLSLEDAAAEGRTLDSRTLDSRTLDSSKEGDDKDVLEIPETQEETSPPQSSAAVPDSQEQVEANKPAKQASARKGKRRQGPPPTKYSPDTPIIITLDSLGGTHSTEVRYLKDYVVEEGLDKRGLTISRDEMKGMTAKGIPEQTNFCDCGVYLSGYLREFMKDPKGFVKKVLSRELDQNNDFEDFDPAKERESIRDVLLKLAEEQRVEKVKRRKEKRAARLKAEAEAKGEQAPDTPDAGESRKASPAKAIPEAANEGSRETFLPSTLPFGQEAADSKPSADIENAKEEMLLGNDEPSGAAAGVPNSFMQELQQHATPKTRRKVPATPKKTSTVIDLSSPPVRPDSTQ</sequence>
<accession>A0ACC3SDJ3</accession>